<protein>
    <submittedName>
        <fullName evidence="1">Uncharacterized protein</fullName>
    </submittedName>
</protein>
<sequence>LFGNYGEKGFLALKEAGLDELLPEIVSNSRKLSAVCTKISIEQARRNPGVYGYHYHCALRVTHNRGFIDDLGLHTDPQFSELPFSNGNTALLMDRDYRNRNFIEGQPVNLNIYLSHFGKNEIKDAVLIWYLRDDEKVLQTGRVKKLNFPQGENGLLQEFKFNAPAGVGKFTLHIQLEAGGVELARNKWDFWRFPFPSKVSPVNVAIRAVDKQWEYDMKSYFPDLRRLDDIKSAYFGISPIKNSDKKSILFSQFVNCIISDQWTDDLYKYVEQGGTVLLFD</sequence>
<feature type="non-terminal residue" evidence="1">
    <location>
        <position position="280"/>
    </location>
</feature>
<evidence type="ECO:0000313" key="1">
    <source>
        <dbReference type="EMBL" id="GAJ01117.1"/>
    </source>
</evidence>
<proteinExistence type="predicted"/>
<reference evidence="1" key="1">
    <citation type="journal article" date="2014" name="Front. Microbiol.">
        <title>High frequency of phylogenetically diverse reductive dehalogenase-homologous genes in deep subseafloor sedimentary metagenomes.</title>
        <authorList>
            <person name="Kawai M."/>
            <person name="Futagami T."/>
            <person name="Toyoda A."/>
            <person name="Takaki Y."/>
            <person name="Nishi S."/>
            <person name="Hori S."/>
            <person name="Arai W."/>
            <person name="Tsubouchi T."/>
            <person name="Morono Y."/>
            <person name="Uchiyama I."/>
            <person name="Ito T."/>
            <person name="Fujiyama A."/>
            <person name="Inagaki F."/>
            <person name="Takami H."/>
        </authorList>
    </citation>
    <scope>NUCLEOTIDE SEQUENCE</scope>
    <source>
        <strain evidence="1">Expedition CK06-06</strain>
    </source>
</reference>
<comment type="caution">
    <text evidence="1">The sequence shown here is derived from an EMBL/GenBank/DDBJ whole genome shotgun (WGS) entry which is preliminary data.</text>
</comment>
<feature type="non-terminal residue" evidence="1">
    <location>
        <position position="1"/>
    </location>
</feature>
<dbReference type="AlphaFoldDB" id="X1UC06"/>
<accession>X1UC06</accession>
<name>X1UC06_9ZZZZ</name>
<dbReference type="EMBL" id="BARW01017325">
    <property type="protein sequence ID" value="GAJ01117.1"/>
    <property type="molecule type" value="Genomic_DNA"/>
</dbReference>
<gene>
    <name evidence="1" type="ORF">S12H4_29960</name>
</gene>
<organism evidence="1">
    <name type="scientific">marine sediment metagenome</name>
    <dbReference type="NCBI Taxonomy" id="412755"/>
    <lineage>
        <taxon>unclassified sequences</taxon>
        <taxon>metagenomes</taxon>
        <taxon>ecological metagenomes</taxon>
    </lineage>
</organism>